<reference evidence="2 5" key="4">
    <citation type="submission" date="2019-12" db="EMBL/GenBank/DDBJ databases">
        <title>Multi-Generational Helicobacter saguini Isolates.</title>
        <authorList>
            <person name="Mannion A."/>
            <person name="Shen Z."/>
            <person name="Fox J.G."/>
        </authorList>
    </citation>
    <scope>NUCLEOTIDE SEQUENCE [LARGE SCALE GENOMIC DNA]</scope>
    <source>
        <strain evidence="2">16-048</strain>
        <strain evidence="5">16-048 (F4)</strain>
    </source>
</reference>
<dbReference type="EMBL" id="QBIU01000001">
    <property type="protein sequence ID" value="MWV68523.1"/>
    <property type="molecule type" value="Genomic_DNA"/>
</dbReference>
<organism evidence="3 4">
    <name type="scientific">Helicobacter saguini</name>
    <dbReference type="NCBI Taxonomy" id="1548018"/>
    <lineage>
        <taxon>Bacteria</taxon>
        <taxon>Pseudomonadati</taxon>
        <taxon>Campylobacterota</taxon>
        <taxon>Epsilonproteobacteria</taxon>
        <taxon>Campylobacterales</taxon>
        <taxon>Helicobacteraceae</taxon>
        <taxon>Helicobacter</taxon>
    </lineage>
</organism>
<dbReference type="Proteomes" id="UP000477070">
    <property type="component" value="Unassembled WGS sequence"/>
</dbReference>
<keyword evidence="1" id="KW-0472">Membrane</keyword>
<dbReference type="Proteomes" id="UP000029714">
    <property type="component" value="Unassembled WGS sequence"/>
</dbReference>
<dbReference type="EMBL" id="JRMP02000001">
    <property type="protein sequence ID" value="TLD95934.1"/>
    <property type="molecule type" value="Genomic_DNA"/>
</dbReference>
<keyword evidence="1" id="KW-0812">Transmembrane</keyword>
<dbReference type="STRING" id="1548018.LS64_03630"/>
<evidence type="ECO:0000313" key="2">
    <source>
        <dbReference type="EMBL" id="MWV68523.1"/>
    </source>
</evidence>
<dbReference type="RefSeq" id="WP_034570747.1">
    <property type="nucleotide sequence ID" value="NZ_JRMP02000001.1"/>
</dbReference>
<sequence length="177" mass="20549">MTYSFTKPVSKHVLKPATKIWAFYFVLAFAILFYFRIHLIEQTDESKALQDSMKAQQDKIVKSTNDVVEESKRLYYELGVTTKVKERDLKLRLQIENILAMIPDNVVVEEIRFTNNSLYMKGQTISQELFETSMQGQLRAIYSSSNASFYQLPSGWYNFESISKTTDGLEDRVDTIN</sequence>
<keyword evidence="4" id="KW-1185">Reference proteome</keyword>
<name>A0A347VQU4_9HELI</name>
<reference evidence="3 4" key="2">
    <citation type="journal article" date="2016" name="Infect. Immun.">
        <title>Helicobacter saguini, a Novel Helicobacter Isolated from Cotton-Top Tamarins with Ulcerative Colitis, Has Proinflammatory Properties and Induces Typhlocolitis and Dysplasia in Gnotobiotic IL-10-/- Mice.</title>
        <authorList>
            <person name="Shen Z."/>
            <person name="Mannion A."/>
            <person name="Whary M.T."/>
            <person name="Muthupalani S."/>
            <person name="Sheh A."/>
            <person name="Feng Y."/>
            <person name="Gong G."/>
            <person name="Vandamme P."/>
            <person name="Holcombe H.R."/>
            <person name="Paster B.J."/>
            <person name="Fox J.G."/>
        </authorList>
    </citation>
    <scope>NUCLEOTIDE SEQUENCE [LARGE SCALE GENOMIC DNA]</scope>
    <source>
        <strain evidence="3 4">MIT 97-6194</strain>
    </source>
</reference>
<proteinExistence type="predicted"/>
<feature type="transmembrane region" description="Helical" evidence="1">
    <location>
        <begin position="20"/>
        <end position="37"/>
    </location>
</feature>
<dbReference type="OrthoDB" id="5372783at2"/>
<evidence type="ECO:0000313" key="3">
    <source>
        <dbReference type="EMBL" id="TLD95934.1"/>
    </source>
</evidence>
<reference evidence="3" key="3">
    <citation type="submission" date="2018-04" db="EMBL/GenBank/DDBJ databases">
        <authorList>
            <person name="Sheh A."/>
            <person name="Shen Z."/>
            <person name="Mannion A.J."/>
            <person name="Fox J.G."/>
        </authorList>
    </citation>
    <scope>NUCLEOTIDE SEQUENCE</scope>
    <source>
        <strain evidence="3">MIT 97-6194</strain>
    </source>
</reference>
<comment type="caution">
    <text evidence="3">The sequence shown here is derived from an EMBL/GenBank/DDBJ whole genome shotgun (WGS) entry which is preliminary data.</text>
</comment>
<evidence type="ECO:0000256" key="1">
    <source>
        <dbReference type="SAM" id="Phobius"/>
    </source>
</evidence>
<dbReference type="AlphaFoldDB" id="A0A347VQU4"/>
<evidence type="ECO:0000313" key="5">
    <source>
        <dbReference type="Proteomes" id="UP000477070"/>
    </source>
</evidence>
<keyword evidence="1" id="KW-1133">Transmembrane helix</keyword>
<evidence type="ECO:0000313" key="4">
    <source>
        <dbReference type="Proteomes" id="UP000029714"/>
    </source>
</evidence>
<gene>
    <name evidence="2" type="ORF">DCO61_00360</name>
    <name evidence="3" type="ORF">LS64_000805</name>
</gene>
<accession>A0A347VQU4</accession>
<protein>
    <submittedName>
        <fullName evidence="3">Uncharacterized protein</fullName>
    </submittedName>
</protein>
<reference evidence="3 4" key="1">
    <citation type="journal article" date="2014" name="Genome Announc.">
        <title>Draft genome sequences of eight enterohepatic helicobacter species isolated from both laboratory and wild rodents.</title>
        <authorList>
            <person name="Sheh A."/>
            <person name="Shen Z."/>
            <person name="Fox J.G."/>
        </authorList>
    </citation>
    <scope>NUCLEOTIDE SEQUENCE [LARGE SCALE GENOMIC DNA]</scope>
    <source>
        <strain evidence="3 4">MIT 97-6194</strain>
    </source>
</reference>